<evidence type="ECO:0000256" key="1">
    <source>
        <dbReference type="SAM" id="MobiDB-lite"/>
    </source>
</evidence>
<sequence>MTTRPDRALEVGLSAADPRSVAGRKALPAMMLIGVDPHKSTHTATAVAPETNRDLGSVRIEATVAEYERMLQWAAHWPQRQWAIENAAGMGRHLATWLLARGEHVVDVSPRSTARVRQLSPGAGRKNDRIDAAAAAGVAALQGEARPVHHDEVTDALALLDERRINLSQARVWAANQLHALLRALLPGGAPRELSAAKAERLLATVNPVGVAERTRHQQANELIAELRTCDAKLKNNAREMAELVADTGSTLAHTPGIGAVTAARLLAHTGRASRFRTAAAFANYAGTAPIEIASADKTRHRLSRRGNRQLNAALHTVALTQIRQPSSRGHTYYQAKIAEGKTPREARRCLKRRLADHVWRTMINDEKRQSRAAGPGGHSGATRISSAAGSTPTASSSDQSLPRPASTEPTTPQPTT</sequence>
<accession>A0AAE3ZIG4</accession>
<reference evidence="4" key="1">
    <citation type="submission" date="2023-07" db="EMBL/GenBank/DDBJ databases">
        <title>Sequencing the genomes of 1000 actinobacteria strains.</title>
        <authorList>
            <person name="Klenk H.-P."/>
        </authorList>
    </citation>
    <scope>NUCLEOTIDE SEQUENCE</scope>
    <source>
        <strain evidence="4">DSM 45977</strain>
    </source>
</reference>
<dbReference type="GO" id="GO:0003677">
    <property type="term" value="F:DNA binding"/>
    <property type="evidence" value="ECO:0007669"/>
    <property type="project" value="InterPro"/>
</dbReference>
<keyword evidence="5" id="KW-1185">Reference proteome</keyword>
<dbReference type="InterPro" id="IPR003346">
    <property type="entry name" value="Transposase_20"/>
</dbReference>
<dbReference type="NCBIfam" id="NF033542">
    <property type="entry name" value="transpos_IS110"/>
    <property type="match status" value="1"/>
</dbReference>
<comment type="caution">
    <text evidence="4">The sequence shown here is derived from an EMBL/GenBank/DDBJ whole genome shotgun (WGS) entry which is preliminary data.</text>
</comment>
<evidence type="ECO:0000313" key="4">
    <source>
        <dbReference type="EMBL" id="MDR7304501.1"/>
    </source>
</evidence>
<feature type="region of interest" description="Disordered" evidence="1">
    <location>
        <begin position="362"/>
        <end position="417"/>
    </location>
</feature>
<dbReference type="PANTHER" id="PTHR33055:SF16">
    <property type="entry name" value="TRANSPOSASE FOR INSERTION SEQUENCE ELEMENT IS1547"/>
    <property type="match status" value="1"/>
</dbReference>
<proteinExistence type="predicted"/>
<feature type="compositionally biased region" description="Low complexity" evidence="1">
    <location>
        <begin position="386"/>
        <end position="398"/>
    </location>
</feature>
<dbReference type="AlphaFoldDB" id="A0AAE3ZIG4"/>
<dbReference type="InterPro" id="IPR002525">
    <property type="entry name" value="Transp_IS110-like_N"/>
</dbReference>
<name>A0AAE3ZIG4_9ACTN</name>
<gene>
    <name evidence="4" type="ORF">JOF55_004745</name>
</gene>
<feature type="domain" description="Transposase IS110-like N-terminal" evidence="2">
    <location>
        <begin position="33"/>
        <end position="187"/>
    </location>
</feature>
<evidence type="ECO:0000259" key="3">
    <source>
        <dbReference type="Pfam" id="PF02371"/>
    </source>
</evidence>
<organism evidence="4 5">
    <name type="scientific">Haloactinomyces albus</name>
    <dbReference type="NCBI Taxonomy" id="1352928"/>
    <lineage>
        <taxon>Bacteria</taxon>
        <taxon>Bacillati</taxon>
        <taxon>Actinomycetota</taxon>
        <taxon>Actinomycetes</taxon>
        <taxon>Actinopolysporales</taxon>
        <taxon>Actinopolysporaceae</taxon>
        <taxon>Haloactinomyces</taxon>
    </lineage>
</organism>
<dbReference type="GO" id="GO:0004803">
    <property type="term" value="F:transposase activity"/>
    <property type="evidence" value="ECO:0007669"/>
    <property type="project" value="InterPro"/>
</dbReference>
<dbReference type="Pfam" id="PF02371">
    <property type="entry name" value="Transposase_20"/>
    <property type="match status" value="1"/>
</dbReference>
<dbReference type="Proteomes" id="UP001180845">
    <property type="component" value="Unassembled WGS sequence"/>
</dbReference>
<dbReference type="GO" id="GO:0006313">
    <property type="term" value="P:DNA transposition"/>
    <property type="evidence" value="ECO:0007669"/>
    <property type="project" value="InterPro"/>
</dbReference>
<dbReference type="Pfam" id="PF01548">
    <property type="entry name" value="DEDD_Tnp_IS110"/>
    <property type="match status" value="1"/>
</dbReference>
<evidence type="ECO:0000313" key="5">
    <source>
        <dbReference type="Proteomes" id="UP001180845"/>
    </source>
</evidence>
<dbReference type="PANTHER" id="PTHR33055">
    <property type="entry name" value="TRANSPOSASE FOR INSERTION SEQUENCE ELEMENT IS1111A"/>
    <property type="match status" value="1"/>
</dbReference>
<feature type="domain" description="Transposase IS116/IS110/IS902 C-terminal" evidence="3">
    <location>
        <begin position="251"/>
        <end position="335"/>
    </location>
</feature>
<dbReference type="InterPro" id="IPR047650">
    <property type="entry name" value="Transpos_IS110"/>
</dbReference>
<evidence type="ECO:0000259" key="2">
    <source>
        <dbReference type="Pfam" id="PF01548"/>
    </source>
</evidence>
<dbReference type="EMBL" id="JAVDXW010000002">
    <property type="protein sequence ID" value="MDR7304501.1"/>
    <property type="molecule type" value="Genomic_DNA"/>
</dbReference>
<protein>
    <submittedName>
        <fullName evidence="4">Transposase</fullName>
    </submittedName>
</protein>